<reference evidence="2" key="1">
    <citation type="journal article" date="2019" name="IScience">
        <title>Narwhal Genome Reveals Long-Term Low Genetic Diversity despite Current Large Abundance Size.</title>
        <authorList>
            <person name="Westbury M.V."/>
            <person name="Petersen B."/>
            <person name="Garde E."/>
            <person name="Heide-Jorgensen M.P."/>
            <person name="Lorenzen E.D."/>
        </authorList>
    </citation>
    <scope>NUCLEOTIDE SEQUENCE [LARGE SCALE GENOMIC DNA]</scope>
</reference>
<proteinExistence type="predicted"/>
<dbReference type="Proteomes" id="UP000308365">
    <property type="component" value="Unassembled WGS sequence"/>
</dbReference>
<accession>A0A4U1FNG0</accession>
<evidence type="ECO:0000313" key="2">
    <source>
        <dbReference type="Proteomes" id="UP000308365"/>
    </source>
</evidence>
<dbReference type="AlphaFoldDB" id="A0A4U1FNG0"/>
<evidence type="ECO:0000313" key="1">
    <source>
        <dbReference type="EMBL" id="TKC51709.1"/>
    </source>
</evidence>
<gene>
    <name evidence="1" type="ORF">EI555_013281</name>
</gene>
<name>A0A4U1FNG0_MONMO</name>
<protein>
    <submittedName>
        <fullName evidence="1">Uncharacterized protein</fullName>
    </submittedName>
</protein>
<sequence length="292" mass="32259">MLWVKSEYQQAGSGRQDAAGWPVAERVAPSKDSAGQQGWRRQDVLARSSLPTAQGGLRYTESASRGHPCPWCCPNDRAHAYSTGRPWGARAHVLSMPGAPRWAVYWELLRAPAGGFWAAAGSWCFFRYLVRDCLRSNLEPQGSPRMKKMGAVMVQQEGPHLALTSVSDHTSRCVEEKSQAVKGSPPGSSSFLWSLRQPFLAGRMVEHDEKATDRVLVKAMEHGLSAVDVQLLSKDLTCVNLLPQVVSSCHHSETGALSTRPSRHTWKRSLGSEGRWGCLGQTEQRSRQWAEP</sequence>
<comment type="caution">
    <text evidence="1">The sequence shown here is derived from an EMBL/GenBank/DDBJ whole genome shotgun (WGS) entry which is preliminary data.</text>
</comment>
<dbReference type="EMBL" id="RWIC01000047">
    <property type="protein sequence ID" value="TKC51709.1"/>
    <property type="molecule type" value="Genomic_DNA"/>
</dbReference>
<organism evidence="1 2">
    <name type="scientific">Monodon monoceros</name>
    <name type="common">Narwhal</name>
    <name type="synonym">Ceratodon monodon</name>
    <dbReference type="NCBI Taxonomy" id="40151"/>
    <lineage>
        <taxon>Eukaryota</taxon>
        <taxon>Metazoa</taxon>
        <taxon>Chordata</taxon>
        <taxon>Craniata</taxon>
        <taxon>Vertebrata</taxon>
        <taxon>Euteleostomi</taxon>
        <taxon>Mammalia</taxon>
        <taxon>Eutheria</taxon>
        <taxon>Laurasiatheria</taxon>
        <taxon>Artiodactyla</taxon>
        <taxon>Whippomorpha</taxon>
        <taxon>Cetacea</taxon>
        <taxon>Odontoceti</taxon>
        <taxon>Monodontidae</taxon>
        <taxon>Monodon</taxon>
    </lineage>
</organism>